<dbReference type="PANTHER" id="PTHR32444">
    <property type="entry name" value="BULB-TYPE LECTIN DOMAIN-CONTAINING PROTEIN"/>
    <property type="match status" value="1"/>
</dbReference>
<sequence length="71" mass="8127">MIRDGDTLISEEEVFELGFFSPNDSSLRYVGIWYQNIQPQTIVWVANRERPLSDHNGAIKLADDGNLVFID</sequence>
<feature type="domain" description="Bulb-type lectin" evidence="4">
    <location>
        <begin position="1"/>
        <end position="71"/>
    </location>
</feature>
<dbReference type="PANTHER" id="PTHR32444:SF242">
    <property type="entry name" value="G-TYPE LECTIN S-RECEPTOR-LIKE SERINE_THREONINE-PROTEIN KINASE RKS1"/>
    <property type="match status" value="1"/>
</dbReference>
<reference evidence="5" key="1">
    <citation type="submission" date="2019-12" db="EMBL/GenBank/DDBJ databases">
        <title>Genome sequencing and annotation of Brassica cretica.</title>
        <authorList>
            <person name="Studholme D.J."/>
            <person name="Sarris P.F."/>
        </authorList>
    </citation>
    <scope>NUCLEOTIDE SEQUENCE</scope>
    <source>
        <strain evidence="5">PFS-001/15</strain>
        <tissue evidence="5">Leaf</tissue>
    </source>
</reference>
<keyword evidence="1" id="KW-0732">Signal</keyword>
<dbReference type="PROSITE" id="PS50927">
    <property type="entry name" value="BULB_LECTIN"/>
    <property type="match status" value="1"/>
</dbReference>
<dbReference type="EMBL" id="QGKW02002005">
    <property type="protein sequence ID" value="KAF2543952.1"/>
    <property type="molecule type" value="Genomic_DNA"/>
</dbReference>
<name>A0A8S9GJL2_BRACR</name>
<dbReference type="Pfam" id="PF01453">
    <property type="entry name" value="B_lectin"/>
    <property type="match status" value="1"/>
</dbReference>
<keyword evidence="2" id="KW-1015">Disulfide bond</keyword>
<evidence type="ECO:0000256" key="2">
    <source>
        <dbReference type="ARBA" id="ARBA00023157"/>
    </source>
</evidence>
<dbReference type="InterPro" id="IPR036426">
    <property type="entry name" value="Bulb-type_lectin_dom_sf"/>
</dbReference>
<keyword evidence="3" id="KW-0325">Glycoprotein</keyword>
<proteinExistence type="predicted"/>
<protein>
    <recommendedName>
        <fullName evidence="4">Bulb-type lectin domain-containing protein</fullName>
    </recommendedName>
</protein>
<accession>A0A8S9GJL2</accession>
<evidence type="ECO:0000256" key="3">
    <source>
        <dbReference type="ARBA" id="ARBA00023180"/>
    </source>
</evidence>
<comment type="caution">
    <text evidence="5">The sequence shown here is derived from an EMBL/GenBank/DDBJ whole genome shotgun (WGS) entry which is preliminary data.</text>
</comment>
<dbReference type="SUPFAM" id="SSF51110">
    <property type="entry name" value="alpha-D-mannose-specific plant lectins"/>
    <property type="match status" value="1"/>
</dbReference>
<evidence type="ECO:0000313" key="6">
    <source>
        <dbReference type="Proteomes" id="UP000712281"/>
    </source>
</evidence>
<evidence type="ECO:0000259" key="4">
    <source>
        <dbReference type="PROSITE" id="PS50927"/>
    </source>
</evidence>
<gene>
    <name evidence="5" type="ORF">F2Q68_00031671</name>
</gene>
<dbReference type="Gene3D" id="2.90.10.10">
    <property type="entry name" value="Bulb-type lectin domain"/>
    <property type="match status" value="1"/>
</dbReference>
<dbReference type="Proteomes" id="UP000712281">
    <property type="component" value="Unassembled WGS sequence"/>
</dbReference>
<dbReference type="CDD" id="cd00028">
    <property type="entry name" value="B_lectin"/>
    <property type="match status" value="1"/>
</dbReference>
<evidence type="ECO:0000256" key="1">
    <source>
        <dbReference type="ARBA" id="ARBA00022729"/>
    </source>
</evidence>
<dbReference type="InterPro" id="IPR001480">
    <property type="entry name" value="Bulb-type_lectin_dom"/>
</dbReference>
<evidence type="ECO:0000313" key="5">
    <source>
        <dbReference type="EMBL" id="KAF2543952.1"/>
    </source>
</evidence>
<dbReference type="AlphaFoldDB" id="A0A8S9GJL2"/>
<organism evidence="5 6">
    <name type="scientific">Brassica cretica</name>
    <name type="common">Mustard</name>
    <dbReference type="NCBI Taxonomy" id="69181"/>
    <lineage>
        <taxon>Eukaryota</taxon>
        <taxon>Viridiplantae</taxon>
        <taxon>Streptophyta</taxon>
        <taxon>Embryophyta</taxon>
        <taxon>Tracheophyta</taxon>
        <taxon>Spermatophyta</taxon>
        <taxon>Magnoliopsida</taxon>
        <taxon>eudicotyledons</taxon>
        <taxon>Gunneridae</taxon>
        <taxon>Pentapetalae</taxon>
        <taxon>rosids</taxon>
        <taxon>malvids</taxon>
        <taxon>Brassicales</taxon>
        <taxon>Brassicaceae</taxon>
        <taxon>Brassiceae</taxon>
        <taxon>Brassica</taxon>
    </lineage>
</organism>